<sequence>MSYRNHTIANQKSKARFDYRTRTEMSFRSEDIQENKCTQRPPFLAVNVSNVVRAALLFSYLVGRNFHSRQWSTRLSGYNTISFSITNSPGTLRNSFIFSPRYFTFCLLTTKPFH</sequence>
<proteinExistence type="predicted"/>
<accession>A0A0E9X6Q9</accession>
<protein>
    <submittedName>
        <fullName evidence="1">Uncharacterized protein</fullName>
    </submittedName>
</protein>
<organism evidence="1">
    <name type="scientific">Anguilla anguilla</name>
    <name type="common">European freshwater eel</name>
    <name type="synonym">Muraena anguilla</name>
    <dbReference type="NCBI Taxonomy" id="7936"/>
    <lineage>
        <taxon>Eukaryota</taxon>
        <taxon>Metazoa</taxon>
        <taxon>Chordata</taxon>
        <taxon>Craniata</taxon>
        <taxon>Vertebrata</taxon>
        <taxon>Euteleostomi</taxon>
        <taxon>Actinopterygii</taxon>
        <taxon>Neopterygii</taxon>
        <taxon>Teleostei</taxon>
        <taxon>Anguilliformes</taxon>
        <taxon>Anguillidae</taxon>
        <taxon>Anguilla</taxon>
    </lineage>
</organism>
<reference evidence="1" key="2">
    <citation type="journal article" date="2015" name="Fish Shellfish Immunol.">
        <title>Early steps in the European eel (Anguilla anguilla)-Vibrio vulnificus interaction in the gills: Role of the RtxA13 toxin.</title>
        <authorList>
            <person name="Callol A."/>
            <person name="Pajuelo D."/>
            <person name="Ebbesson L."/>
            <person name="Teles M."/>
            <person name="MacKenzie S."/>
            <person name="Amaro C."/>
        </authorList>
    </citation>
    <scope>NUCLEOTIDE SEQUENCE</scope>
</reference>
<evidence type="ECO:0000313" key="1">
    <source>
        <dbReference type="EMBL" id="JAH97368.1"/>
    </source>
</evidence>
<reference evidence="1" key="1">
    <citation type="submission" date="2014-11" db="EMBL/GenBank/DDBJ databases">
        <authorList>
            <person name="Amaro Gonzalez C."/>
        </authorList>
    </citation>
    <scope>NUCLEOTIDE SEQUENCE</scope>
</reference>
<name>A0A0E9X6Q9_ANGAN</name>
<dbReference type="AlphaFoldDB" id="A0A0E9X6Q9"/>
<dbReference type="EMBL" id="GBXM01011209">
    <property type="protein sequence ID" value="JAH97368.1"/>
    <property type="molecule type" value="Transcribed_RNA"/>
</dbReference>